<dbReference type="PANTHER" id="PTHR46568">
    <property type="entry name" value="ALKYLDIHYDROXYACETONEPHOSPHATE SYNTHASE, PEROXISOMAL"/>
    <property type="match status" value="1"/>
</dbReference>
<dbReference type="InterPro" id="IPR006094">
    <property type="entry name" value="Oxid_FAD_bind_N"/>
</dbReference>
<evidence type="ECO:0000256" key="1">
    <source>
        <dbReference type="ARBA" id="ARBA00004670"/>
    </source>
</evidence>
<dbReference type="InterPro" id="IPR016169">
    <property type="entry name" value="FAD-bd_PCMH_sub2"/>
</dbReference>
<keyword evidence="5 6" id="KW-0274">FAD</keyword>
<gene>
    <name evidence="8" type="ORF">CVLEPA_LOCUS23251</name>
</gene>
<comment type="caution">
    <text evidence="8">The sequence shown here is derived from an EMBL/GenBank/DDBJ whole genome shotgun (WGS) entry which is preliminary data.</text>
</comment>
<dbReference type="InterPro" id="IPR025650">
    <property type="entry name" value="Alkyl-DHAP_Synthase"/>
</dbReference>
<keyword evidence="6" id="KW-0443">Lipid metabolism</keyword>
<dbReference type="Proteomes" id="UP001642483">
    <property type="component" value="Unassembled WGS sequence"/>
</dbReference>
<dbReference type="SUPFAM" id="SSF55103">
    <property type="entry name" value="FAD-linked oxidases, C-terminal domain"/>
    <property type="match status" value="1"/>
</dbReference>
<feature type="domain" description="FAD-binding PCMH-type" evidence="7">
    <location>
        <begin position="172"/>
        <end position="354"/>
    </location>
</feature>
<evidence type="ECO:0000256" key="5">
    <source>
        <dbReference type="ARBA" id="ARBA00022827"/>
    </source>
</evidence>
<dbReference type="InterPro" id="IPR004113">
    <property type="entry name" value="FAD-bd_oxidored_4_C"/>
</dbReference>
<dbReference type="InterPro" id="IPR016164">
    <property type="entry name" value="FAD-linked_Oxase-like_C"/>
</dbReference>
<comment type="similarity">
    <text evidence="2 6">Belongs to the FAD-binding oxidoreductase/transferase type 4 family.</text>
</comment>
<comment type="subcellular location">
    <subcellularLocation>
        <location evidence="6">Peroxisome</location>
    </subcellularLocation>
</comment>
<dbReference type="InterPro" id="IPR016167">
    <property type="entry name" value="FAD-bd_PCMH_sub1"/>
</dbReference>
<dbReference type="Gene3D" id="3.30.43.10">
    <property type="entry name" value="Uridine Diphospho-n-acetylenolpyruvylglucosamine Reductase, domain 2"/>
    <property type="match status" value="1"/>
</dbReference>
<dbReference type="Pfam" id="PF02913">
    <property type="entry name" value="FAD-oxidase_C"/>
    <property type="match status" value="1"/>
</dbReference>
<dbReference type="EC" id="2.5.1.26" evidence="3 6"/>
<evidence type="ECO:0000256" key="4">
    <source>
        <dbReference type="ARBA" id="ARBA00022630"/>
    </source>
</evidence>
<comment type="catalytic activity">
    <reaction evidence="6">
        <text>a long chain fatty alcohol + a 1-acylglycerone 3-phosphate = a 1-O-alkylglycerone 3-phosphate + a long-chain fatty acid + H(+)</text>
        <dbReference type="Rhea" id="RHEA:36171"/>
        <dbReference type="ChEBI" id="CHEBI:15378"/>
        <dbReference type="ChEBI" id="CHEBI:17135"/>
        <dbReference type="ChEBI" id="CHEBI:57534"/>
        <dbReference type="ChEBI" id="CHEBI:57560"/>
        <dbReference type="ChEBI" id="CHEBI:73315"/>
        <dbReference type="EC" id="2.5.1.26"/>
    </reaction>
</comment>
<proteinExistence type="inferred from homology"/>
<dbReference type="Pfam" id="PF01565">
    <property type="entry name" value="FAD_binding_4"/>
    <property type="match status" value="1"/>
</dbReference>
<keyword evidence="6" id="KW-0576">Peroxisome</keyword>
<keyword evidence="6" id="KW-0444">Lipid biosynthesis</keyword>
<accession>A0ABP0GIE1</accession>
<dbReference type="InterPro" id="IPR036318">
    <property type="entry name" value="FAD-bd_PCMH-like_sf"/>
</dbReference>
<dbReference type="Gene3D" id="3.30.70.3450">
    <property type="match status" value="1"/>
</dbReference>
<reference evidence="8 9" key="1">
    <citation type="submission" date="2024-02" db="EMBL/GenBank/DDBJ databases">
        <authorList>
            <person name="Daric V."/>
            <person name="Darras S."/>
        </authorList>
    </citation>
    <scope>NUCLEOTIDE SEQUENCE [LARGE SCALE GENOMIC DNA]</scope>
</reference>
<dbReference type="Gene3D" id="3.30.300.330">
    <property type="match status" value="1"/>
</dbReference>
<evidence type="ECO:0000256" key="3">
    <source>
        <dbReference type="ARBA" id="ARBA00012385"/>
    </source>
</evidence>
<evidence type="ECO:0000313" key="8">
    <source>
        <dbReference type="EMBL" id="CAK8690661.1"/>
    </source>
</evidence>
<dbReference type="SUPFAM" id="SSF56176">
    <property type="entry name" value="FAD-binding/transporter-associated domain-like"/>
    <property type="match status" value="1"/>
</dbReference>
<comment type="function">
    <text evidence="6">Catalyzes the exchange of an acyl for a long-chain alkyl group and the formation of the ether bond in the biosynthesis of ether phospholipids.</text>
</comment>
<keyword evidence="9" id="KW-1185">Reference proteome</keyword>
<evidence type="ECO:0000313" key="9">
    <source>
        <dbReference type="Proteomes" id="UP001642483"/>
    </source>
</evidence>
<organism evidence="8 9">
    <name type="scientific">Clavelina lepadiformis</name>
    <name type="common">Light-bulb sea squirt</name>
    <name type="synonym">Ascidia lepadiformis</name>
    <dbReference type="NCBI Taxonomy" id="159417"/>
    <lineage>
        <taxon>Eukaryota</taxon>
        <taxon>Metazoa</taxon>
        <taxon>Chordata</taxon>
        <taxon>Tunicata</taxon>
        <taxon>Ascidiacea</taxon>
        <taxon>Aplousobranchia</taxon>
        <taxon>Clavelinidae</taxon>
        <taxon>Clavelina</taxon>
    </lineage>
</organism>
<keyword evidence="4 6" id="KW-0285">Flavoprotein</keyword>
<comment type="pathway">
    <text evidence="1 6">Glycerolipid metabolism; ether lipid biosynthesis.</text>
</comment>
<name>A0ABP0GIE1_CLALP</name>
<evidence type="ECO:0000256" key="2">
    <source>
        <dbReference type="ARBA" id="ARBA00008000"/>
    </source>
</evidence>
<dbReference type="Gene3D" id="3.30.465.10">
    <property type="match status" value="1"/>
</dbReference>
<keyword evidence="6" id="KW-0808">Transferase</keyword>
<protein>
    <recommendedName>
        <fullName evidence="3 6">Alkylglycerone-phosphate synthase</fullName>
        <shortName evidence="6">Alkyl-DHAP synthase</shortName>
        <ecNumber evidence="3 6">2.5.1.26</ecNumber>
    </recommendedName>
</protein>
<evidence type="ECO:0000259" key="7">
    <source>
        <dbReference type="PROSITE" id="PS51387"/>
    </source>
</evidence>
<dbReference type="InterPro" id="IPR016171">
    <property type="entry name" value="Vanillyl_alc_oxidase_C-sub2"/>
</dbReference>
<dbReference type="PROSITE" id="PS51387">
    <property type="entry name" value="FAD_PCMH"/>
    <property type="match status" value="1"/>
</dbReference>
<comment type="subunit">
    <text evidence="6">Homodimer.</text>
</comment>
<dbReference type="PANTHER" id="PTHR46568:SF1">
    <property type="entry name" value="ALKYLDIHYDROXYACETONEPHOSPHATE SYNTHASE, PEROXISOMAL"/>
    <property type="match status" value="1"/>
</dbReference>
<dbReference type="Gene3D" id="1.10.45.10">
    <property type="entry name" value="Vanillyl-alcohol Oxidase, Chain A, domain 4"/>
    <property type="match status" value="1"/>
</dbReference>
<dbReference type="EMBL" id="CAWYQH010000119">
    <property type="protein sequence ID" value="CAK8690661.1"/>
    <property type="molecule type" value="Genomic_DNA"/>
</dbReference>
<dbReference type="InterPro" id="IPR016166">
    <property type="entry name" value="FAD-bd_PCMH"/>
</dbReference>
<dbReference type="Gene3D" id="3.30.160.650">
    <property type="match status" value="1"/>
</dbReference>
<evidence type="ECO:0000256" key="6">
    <source>
        <dbReference type="RuleBase" id="RU363113"/>
    </source>
</evidence>
<sequence>MASSEMSEKSDSANSLRLQTISNHLKRGSNHLVCSPCVSDLDHGTIKPGTRSIPRRRENLLKWDGWGYKDSQFKINEKGSVTFTGSRYKLSGLVMPHLRPWMEEMGLNIDEMAKSEPKINTENVPKPTLNEDFIDELNKIEMEISTDPVDRVMRSHGHTLEELFLLRKGEFNNRIPDVVVFPRCHDDVEKLVAAAVRYNVCLIPIGGGTTVTLAVACPDNEARCIAVVDMTQMNKILWVDEKNLLAKIEAGIIGQDLERDLAAMGLCTGHEPDSMEFSSLGGWVATRASGMKKNVYGNIEDLLVHVRMVTPRGVLEKNCMVPRMSAGPELHQFIIGSEGTLGIVTEVTLRVRPLPECQRYGSVIFPSFEDGVHCLREIALKRCAPASIRLMDNDQFRFGQALKPEAESIFTSFMDGIKKFYVTKMKGYDPHRMCVATLLFEGDPEVVAQQEKTVYEIAAKYKGMAAGEDNGQRGYMLTFVIAYLRDCGMDYEVVSESFETSVPWDRVSDLCRNVKDRIRHECEAQGVRYPVLSTCRVTQTYDAGACVYFYLGFKYRGLADPVASYLAVENAARDEILESGGSISHHHGIGKLRKQFMSRTTTPAALGVVKSVKEYLDPRNIFGSGNLIE</sequence>
<comment type="cofactor">
    <cofactor evidence="6">
        <name>FAD</name>
        <dbReference type="ChEBI" id="CHEBI:57692"/>
    </cofactor>
</comment>